<evidence type="ECO:0000256" key="1">
    <source>
        <dbReference type="SAM" id="Phobius"/>
    </source>
</evidence>
<dbReference type="Proteomes" id="UP001596170">
    <property type="component" value="Unassembled WGS sequence"/>
</dbReference>
<dbReference type="InterPro" id="IPR050469">
    <property type="entry name" value="Diguanylate_Cyclase"/>
</dbReference>
<name>A0ABW1L4U5_9BACL</name>
<gene>
    <name evidence="3" type="ORF">ACFPYN_05920</name>
</gene>
<feature type="transmembrane region" description="Helical" evidence="1">
    <location>
        <begin position="32"/>
        <end position="52"/>
    </location>
</feature>
<reference evidence="4" key="1">
    <citation type="journal article" date="2019" name="Int. J. Syst. Evol. Microbiol.">
        <title>The Global Catalogue of Microorganisms (GCM) 10K type strain sequencing project: providing services to taxonomists for standard genome sequencing and annotation.</title>
        <authorList>
            <consortium name="The Broad Institute Genomics Platform"/>
            <consortium name="The Broad Institute Genome Sequencing Center for Infectious Disease"/>
            <person name="Wu L."/>
            <person name="Ma J."/>
        </authorList>
    </citation>
    <scope>NUCLEOTIDE SEQUENCE [LARGE SCALE GENOMIC DNA]</scope>
    <source>
        <strain evidence="4">CCUG 54527</strain>
    </source>
</reference>
<proteinExistence type="predicted"/>
<dbReference type="PANTHER" id="PTHR45138">
    <property type="entry name" value="REGULATORY COMPONENTS OF SENSORY TRANSDUCTION SYSTEM"/>
    <property type="match status" value="1"/>
</dbReference>
<feature type="transmembrane region" description="Helical" evidence="1">
    <location>
        <begin position="143"/>
        <end position="168"/>
    </location>
</feature>
<dbReference type="SUPFAM" id="SSF55073">
    <property type="entry name" value="Nucleotide cyclase"/>
    <property type="match status" value="1"/>
</dbReference>
<feature type="domain" description="GGDEF" evidence="2">
    <location>
        <begin position="272"/>
        <end position="410"/>
    </location>
</feature>
<dbReference type="Gene3D" id="3.30.70.270">
    <property type="match status" value="1"/>
</dbReference>
<evidence type="ECO:0000259" key="2">
    <source>
        <dbReference type="PROSITE" id="PS50887"/>
    </source>
</evidence>
<feature type="transmembrane region" description="Helical" evidence="1">
    <location>
        <begin position="73"/>
        <end position="95"/>
    </location>
</feature>
<dbReference type="PROSITE" id="PS50887">
    <property type="entry name" value="GGDEF"/>
    <property type="match status" value="1"/>
</dbReference>
<keyword evidence="1" id="KW-1133">Transmembrane helix</keyword>
<evidence type="ECO:0000313" key="4">
    <source>
        <dbReference type="Proteomes" id="UP001596170"/>
    </source>
</evidence>
<dbReference type="InterPro" id="IPR029787">
    <property type="entry name" value="Nucleotide_cyclase"/>
</dbReference>
<dbReference type="NCBIfam" id="TIGR00254">
    <property type="entry name" value="GGDEF"/>
    <property type="match status" value="1"/>
</dbReference>
<dbReference type="RefSeq" id="WP_377733178.1">
    <property type="nucleotide sequence ID" value="NZ_JBHSRI010000006.1"/>
</dbReference>
<dbReference type="CDD" id="cd01949">
    <property type="entry name" value="GGDEF"/>
    <property type="match status" value="1"/>
</dbReference>
<sequence length="417" mass="47988">MQELKKYKIFDISLFATSVVVAILFAPLEVEWTKFLLVSAIYVVFSTIYSSLRIQYGSGSGSYDYGVSYTQSLALFAGPFGLLIFETVHRFVIFFQRKYMKTADEDEFTDTLYNIGSFTLYHTVGYLFFFALFPYAEMVPFGYFLLFFVSAVIISWQSDILLVVAFYISGNVRTWSEVVKFFNKRSILDTGKVAITNGLLFYFVMESQWEMLIVFFIMNYIVSKSFLSKHETIQNELERDRFREMAYTDFMTGLSNRAMMDKKMEEINGTNEVLAIVVADIDKFKSINDSYNHAIGDRVIQHFAGILKSHASNDDCVFRSGGEEFTLFLRGRSYAECLEVLELVRSYVSAHPVHVEHNGAETAIDYTASYGLYFNKMTEELPMERAYIYADQLLLEAKDLGRNRVNVSDGQRIVIHS</sequence>
<dbReference type="InterPro" id="IPR000160">
    <property type="entry name" value="GGDEF_dom"/>
</dbReference>
<feature type="transmembrane region" description="Helical" evidence="1">
    <location>
        <begin position="115"/>
        <end position="136"/>
    </location>
</feature>
<protein>
    <submittedName>
        <fullName evidence="3">GGDEF domain-containing protein</fullName>
    </submittedName>
</protein>
<keyword evidence="4" id="KW-1185">Reference proteome</keyword>
<dbReference type="EMBL" id="JBHSRI010000006">
    <property type="protein sequence ID" value="MFC6038990.1"/>
    <property type="molecule type" value="Genomic_DNA"/>
</dbReference>
<feature type="transmembrane region" description="Helical" evidence="1">
    <location>
        <begin position="199"/>
        <end position="222"/>
    </location>
</feature>
<organism evidence="3 4">
    <name type="scientific">Paenisporosarcina macmurdoensis</name>
    <dbReference type="NCBI Taxonomy" id="212659"/>
    <lineage>
        <taxon>Bacteria</taxon>
        <taxon>Bacillati</taxon>
        <taxon>Bacillota</taxon>
        <taxon>Bacilli</taxon>
        <taxon>Bacillales</taxon>
        <taxon>Caryophanaceae</taxon>
        <taxon>Paenisporosarcina</taxon>
    </lineage>
</organism>
<feature type="transmembrane region" description="Helical" evidence="1">
    <location>
        <begin position="7"/>
        <end position="26"/>
    </location>
</feature>
<dbReference type="InterPro" id="IPR043128">
    <property type="entry name" value="Rev_trsase/Diguanyl_cyclase"/>
</dbReference>
<evidence type="ECO:0000313" key="3">
    <source>
        <dbReference type="EMBL" id="MFC6038990.1"/>
    </source>
</evidence>
<comment type="caution">
    <text evidence="3">The sequence shown here is derived from an EMBL/GenBank/DDBJ whole genome shotgun (WGS) entry which is preliminary data.</text>
</comment>
<dbReference type="Pfam" id="PF00990">
    <property type="entry name" value="GGDEF"/>
    <property type="match status" value="1"/>
</dbReference>
<accession>A0ABW1L4U5</accession>
<keyword evidence="1" id="KW-0472">Membrane</keyword>
<dbReference type="SMART" id="SM00267">
    <property type="entry name" value="GGDEF"/>
    <property type="match status" value="1"/>
</dbReference>
<dbReference type="PANTHER" id="PTHR45138:SF9">
    <property type="entry name" value="DIGUANYLATE CYCLASE DGCM-RELATED"/>
    <property type="match status" value="1"/>
</dbReference>
<keyword evidence="1" id="KW-0812">Transmembrane</keyword>